<evidence type="ECO:0000256" key="7">
    <source>
        <dbReference type="ARBA" id="ARBA00023242"/>
    </source>
</evidence>
<protein>
    <recommendedName>
        <fullName evidence="11">Homeobox domain-containing protein</fullName>
    </recommendedName>
</protein>
<proteinExistence type="inferred from homology"/>
<keyword evidence="3" id="KW-0805">Transcription regulation</keyword>
<dbReference type="SMART" id="SM00574">
    <property type="entry name" value="POX"/>
    <property type="match status" value="1"/>
</dbReference>
<feature type="domain" description="Homeobox" evidence="11">
    <location>
        <begin position="408"/>
        <end position="471"/>
    </location>
</feature>
<keyword evidence="7 8" id="KW-0539">Nucleus</keyword>
<dbReference type="SMART" id="SM00389">
    <property type="entry name" value="HOX"/>
    <property type="match status" value="1"/>
</dbReference>
<organism evidence="12 13">
    <name type="scientific">Trapa incisa</name>
    <dbReference type="NCBI Taxonomy" id="236973"/>
    <lineage>
        <taxon>Eukaryota</taxon>
        <taxon>Viridiplantae</taxon>
        <taxon>Streptophyta</taxon>
        <taxon>Embryophyta</taxon>
        <taxon>Tracheophyta</taxon>
        <taxon>Spermatophyta</taxon>
        <taxon>Magnoliopsida</taxon>
        <taxon>eudicotyledons</taxon>
        <taxon>Gunneridae</taxon>
        <taxon>Pentapetalae</taxon>
        <taxon>rosids</taxon>
        <taxon>malvids</taxon>
        <taxon>Myrtales</taxon>
        <taxon>Lythraceae</taxon>
        <taxon>Trapa</taxon>
    </lineage>
</organism>
<dbReference type="AlphaFoldDB" id="A0AAN7QV79"/>
<dbReference type="InterPro" id="IPR050224">
    <property type="entry name" value="TALE_homeobox"/>
</dbReference>
<evidence type="ECO:0000259" key="11">
    <source>
        <dbReference type="PROSITE" id="PS50071"/>
    </source>
</evidence>
<evidence type="ECO:0000256" key="4">
    <source>
        <dbReference type="ARBA" id="ARBA00023125"/>
    </source>
</evidence>
<feature type="compositionally biased region" description="Gly residues" evidence="10">
    <location>
        <begin position="263"/>
        <end position="272"/>
    </location>
</feature>
<accession>A0AAN7QV79</accession>
<dbReference type="EMBL" id="JAXIOK010000002">
    <property type="protein sequence ID" value="KAK4778141.1"/>
    <property type="molecule type" value="Genomic_DNA"/>
</dbReference>
<evidence type="ECO:0000313" key="13">
    <source>
        <dbReference type="Proteomes" id="UP001345219"/>
    </source>
</evidence>
<feature type="region of interest" description="Disordered" evidence="10">
    <location>
        <begin position="504"/>
        <end position="524"/>
    </location>
</feature>
<evidence type="ECO:0000256" key="2">
    <source>
        <dbReference type="ARBA" id="ARBA00006454"/>
    </source>
</evidence>
<dbReference type="InterPro" id="IPR009057">
    <property type="entry name" value="Homeodomain-like_sf"/>
</dbReference>
<dbReference type="GO" id="GO:0003677">
    <property type="term" value="F:DNA binding"/>
    <property type="evidence" value="ECO:0007669"/>
    <property type="project" value="UniProtKB-UniRule"/>
</dbReference>
<keyword evidence="9" id="KW-0175">Coiled coil</keyword>
<evidence type="ECO:0000256" key="6">
    <source>
        <dbReference type="ARBA" id="ARBA00023163"/>
    </source>
</evidence>
<dbReference type="InterPro" id="IPR008422">
    <property type="entry name" value="KN_HD"/>
</dbReference>
<dbReference type="Pfam" id="PF07526">
    <property type="entry name" value="POX"/>
    <property type="match status" value="1"/>
</dbReference>
<feature type="coiled-coil region" evidence="9">
    <location>
        <begin position="289"/>
        <end position="316"/>
    </location>
</feature>
<comment type="caution">
    <text evidence="12">The sequence shown here is derived from an EMBL/GenBank/DDBJ whole genome shotgun (WGS) entry which is preliminary data.</text>
</comment>
<dbReference type="CDD" id="cd00086">
    <property type="entry name" value="homeodomain"/>
    <property type="match status" value="1"/>
</dbReference>
<feature type="DNA-binding region" description="Homeobox" evidence="8">
    <location>
        <begin position="410"/>
        <end position="472"/>
    </location>
</feature>
<dbReference type="GO" id="GO:0006355">
    <property type="term" value="P:regulation of DNA-templated transcription"/>
    <property type="evidence" value="ECO:0007669"/>
    <property type="project" value="InterPro"/>
</dbReference>
<comment type="similarity">
    <text evidence="2">Belongs to the TALE/BELL homeobox family.</text>
</comment>
<evidence type="ECO:0000256" key="8">
    <source>
        <dbReference type="PROSITE-ProRule" id="PRU00108"/>
    </source>
</evidence>
<dbReference type="InterPro" id="IPR001356">
    <property type="entry name" value="HD"/>
</dbReference>
<dbReference type="SUPFAM" id="SSF46689">
    <property type="entry name" value="Homeodomain-like"/>
    <property type="match status" value="1"/>
</dbReference>
<dbReference type="PROSITE" id="PS50071">
    <property type="entry name" value="HOMEOBOX_2"/>
    <property type="match status" value="1"/>
</dbReference>
<name>A0AAN7QV79_9MYRT</name>
<evidence type="ECO:0000313" key="12">
    <source>
        <dbReference type="EMBL" id="KAK4778141.1"/>
    </source>
</evidence>
<reference evidence="12 13" key="1">
    <citation type="journal article" date="2023" name="Hortic Res">
        <title>Pangenome of water caltrop reveals structural variations and asymmetric subgenome divergence after allopolyploidization.</title>
        <authorList>
            <person name="Zhang X."/>
            <person name="Chen Y."/>
            <person name="Wang L."/>
            <person name="Yuan Y."/>
            <person name="Fang M."/>
            <person name="Shi L."/>
            <person name="Lu R."/>
            <person name="Comes H.P."/>
            <person name="Ma Y."/>
            <person name="Chen Y."/>
            <person name="Huang G."/>
            <person name="Zhou Y."/>
            <person name="Zheng Z."/>
            <person name="Qiu Y."/>
        </authorList>
    </citation>
    <scope>NUCLEOTIDE SEQUENCE [LARGE SCALE GENOMIC DNA]</scope>
    <source>
        <tissue evidence="12">Roots</tissue>
    </source>
</reference>
<dbReference type="Pfam" id="PF05920">
    <property type="entry name" value="Homeobox_KN"/>
    <property type="match status" value="1"/>
</dbReference>
<keyword evidence="5 8" id="KW-0371">Homeobox</keyword>
<gene>
    <name evidence="12" type="ORF">SAY87_018328</name>
</gene>
<comment type="subcellular location">
    <subcellularLocation>
        <location evidence="1 8">Nucleus</location>
    </subcellularLocation>
</comment>
<keyword evidence="13" id="KW-1185">Reference proteome</keyword>
<dbReference type="Gene3D" id="1.10.10.60">
    <property type="entry name" value="Homeodomain-like"/>
    <property type="match status" value="1"/>
</dbReference>
<dbReference type="Proteomes" id="UP001345219">
    <property type="component" value="Chromosome 14"/>
</dbReference>
<evidence type="ECO:0000256" key="9">
    <source>
        <dbReference type="SAM" id="Coils"/>
    </source>
</evidence>
<dbReference type="GO" id="GO:0005634">
    <property type="term" value="C:nucleus"/>
    <property type="evidence" value="ECO:0007669"/>
    <property type="project" value="UniProtKB-SubCell"/>
</dbReference>
<sequence>MGIENSPTPEIVAAYFNELNSSTSMSESNDQLGVFSFANWPTSASASTFQIGREKLREQQDLVPPAAGIGGGGVTYEPTGMLSEMLGYPLSGGRAATGDLQHAFLHSYRAGHVPIMPAPVQFPTWLHESSHNHNLSQGSYQGLSLSLSSSLNQLEAPKVEEQLRVNGIVDGGLMTYSNDRYTYRSPHSGGEVGPAGFPGAWSSSPSSTLGVTLNALRNSRYSMAARDLLDEFCCVSDSAGMARMIRRQKLEDNSNPSQINLSAGGGGNGAGGSSSTTSKDVSPLSAADRAELQRRKSKLLTMLDEVERRYNHYREQMYMVVSSFDMVMGLGASLPYTKLAQKAMSRHFRCLKDAVAADLRTTCERLGEKDADASSGPRITKGETPRLKLLEQSWRQQRAFHQMGMVEQEGWRPQRGLPERSVSILRSWLFEHFLNPYPSDADKLLLSRQTGLSRSQVSNWFINARVRLWKPMVEEMYQKESNEAAGTEADAIKFEEAQARADAEALAGPAMTERDPSFPTLQNTEAADTPHKHYYHWPGASIPGFFEPASGSSTLPRNPASGDVSLTLGLRQGSGNGGVTVPERAHFSVRDFGGLYN</sequence>
<feature type="region of interest" description="Disordered" evidence="10">
    <location>
        <begin position="250"/>
        <end position="288"/>
    </location>
</feature>
<dbReference type="PANTHER" id="PTHR11850">
    <property type="entry name" value="HOMEOBOX PROTEIN TRANSCRIPTION FACTORS"/>
    <property type="match status" value="1"/>
</dbReference>
<evidence type="ECO:0000256" key="10">
    <source>
        <dbReference type="SAM" id="MobiDB-lite"/>
    </source>
</evidence>
<keyword evidence="6" id="KW-0804">Transcription</keyword>
<evidence type="ECO:0000256" key="3">
    <source>
        <dbReference type="ARBA" id="ARBA00023015"/>
    </source>
</evidence>
<dbReference type="InterPro" id="IPR006563">
    <property type="entry name" value="POX_dom"/>
</dbReference>
<evidence type="ECO:0000256" key="1">
    <source>
        <dbReference type="ARBA" id="ARBA00004123"/>
    </source>
</evidence>
<evidence type="ECO:0000256" key="5">
    <source>
        <dbReference type="ARBA" id="ARBA00023155"/>
    </source>
</evidence>
<keyword evidence="4 8" id="KW-0238">DNA-binding</keyword>